<sequence>MADKSTLDAKALSKLKCTSGMELNIDLKLEGRGGCSIASTDTAYSQHRLWITPIIIRAGWLIED</sequence>
<name>A0A2K3L4B1_TRIPR</name>
<evidence type="ECO:0000313" key="2">
    <source>
        <dbReference type="Proteomes" id="UP000236291"/>
    </source>
</evidence>
<evidence type="ECO:0000313" key="1">
    <source>
        <dbReference type="EMBL" id="PNX73364.1"/>
    </source>
</evidence>
<protein>
    <submittedName>
        <fullName evidence="1">Uncharacterized protein</fullName>
    </submittedName>
</protein>
<reference evidence="1 2" key="1">
    <citation type="journal article" date="2014" name="Am. J. Bot.">
        <title>Genome assembly and annotation for red clover (Trifolium pratense; Fabaceae).</title>
        <authorList>
            <person name="Istvanek J."/>
            <person name="Jaros M."/>
            <person name="Krenek A."/>
            <person name="Repkova J."/>
        </authorList>
    </citation>
    <scope>NUCLEOTIDE SEQUENCE [LARGE SCALE GENOMIC DNA]</scope>
    <source>
        <strain evidence="2">cv. Tatra</strain>
        <tissue evidence="1">Young leaves</tissue>
    </source>
</reference>
<comment type="caution">
    <text evidence="1">The sequence shown here is derived from an EMBL/GenBank/DDBJ whole genome shotgun (WGS) entry which is preliminary data.</text>
</comment>
<dbReference type="Proteomes" id="UP000236291">
    <property type="component" value="Unassembled WGS sequence"/>
</dbReference>
<proteinExistence type="predicted"/>
<gene>
    <name evidence="1" type="ORF">L195_g029264</name>
</gene>
<accession>A0A2K3L4B1</accession>
<reference evidence="1 2" key="2">
    <citation type="journal article" date="2017" name="Front. Plant Sci.">
        <title>Gene Classification and Mining of Molecular Markers Useful in Red Clover (Trifolium pratense) Breeding.</title>
        <authorList>
            <person name="Istvanek J."/>
            <person name="Dluhosova J."/>
            <person name="Dluhos P."/>
            <person name="Patkova L."/>
            <person name="Nedelnik J."/>
            <person name="Repkova J."/>
        </authorList>
    </citation>
    <scope>NUCLEOTIDE SEQUENCE [LARGE SCALE GENOMIC DNA]</scope>
    <source>
        <strain evidence="2">cv. Tatra</strain>
        <tissue evidence="1">Young leaves</tissue>
    </source>
</reference>
<dbReference type="EMBL" id="ASHM01025930">
    <property type="protein sequence ID" value="PNX73364.1"/>
    <property type="molecule type" value="Genomic_DNA"/>
</dbReference>
<organism evidence="1 2">
    <name type="scientific">Trifolium pratense</name>
    <name type="common">Red clover</name>
    <dbReference type="NCBI Taxonomy" id="57577"/>
    <lineage>
        <taxon>Eukaryota</taxon>
        <taxon>Viridiplantae</taxon>
        <taxon>Streptophyta</taxon>
        <taxon>Embryophyta</taxon>
        <taxon>Tracheophyta</taxon>
        <taxon>Spermatophyta</taxon>
        <taxon>Magnoliopsida</taxon>
        <taxon>eudicotyledons</taxon>
        <taxon>Gunneridae</taxon>
        <taxon>Pentapetalae</taxon>
        <taxon>rosids</taxon>
        <taxon>fabids</taxon>
        <taxon>Fabales</taxon>
        <taxon>Fabaceae</taxon>
        <taxon>Papilionoideae</taxon>
        <taxon>50 kb inversion clade</taxon>
        <taxon>NPAAA clade</taxon>
        <taxon>Hologalegina</taxon>
        <taxon>IRL clade</taxon>
        <taxon>Trifolieae</taxon>
        <taxon>Trifolium</taxon>
    </lineage>
</organism>
<dbReference type="AlphaFoldDB" id="A0A2K3L4B1"/>